<keyword evidence="5 7" id="KW-0472">Membrane</keyword>
<reference evidence="9 10" key="1">
    <citation type="submission" date="2024-02" db="EMBL/GenBank/DDBJ databases">
        <title>Discinaceae phylogenomics.</title>
        <authorList>
            <person name="Dirks A.C."/>
            <person name="James T.Y."/>
        </authorList>
    </citation>
    <scope>NUCLEOTIDE SEQUENCE [LARGE SCALE GENOMIC DNA]</scope>
    <source>
        <strain evidence="9 10">ACD0624</strain>
    </source>
</reference>
<accession>A0ABR3GCI5</accession>
<organism evidence="9 10">
    <name type="scientific">Discina gigas</name>
    <dbReference type="NCBI Taxonomy" id="1032678"/>
    <lineage>
        <taxon>Eukaryota</taxon>
        <taxon>Fungi</taxon>
        <taxon>Dikarya</taxon>
        <taxon>Ascomycota</taxon>
        <taxon>Pezizomycotina</taxon>
        <taxon>Pezizomycetes</taxon>
        <taxon>Pezizales</taxon>
        <taxon>Discinaceae</taxon>
        <taxon>Discina</taxon>
    </lineage>
</organism>
<feature type="transmembrane region" description="Helical" evidence="7">
    <location>
        <begin position="87"/>
        <end position="108"/>
    </location>
</feature>
<dbReference type="InterPro" id="IPR011701">
    <property type="entry name" value="MFS"/>
</dbReference>
<dbReference type="PANTHER" id="PTHR43791">
    <property type="entry name" value="PERMEASE-RELATED"/>
    <property type="match status" value="1"/>
</dbReference>
<feature type="transmembrane region" description="Helical" evidence="7">
    <location>
        <begin position="369"/>
        <end position="392"/>
    </location>
</feature>
<feature type="transmembrane region" description="Helical" evidence="7">
    <location>
        <begin position="319"/>
        <end position="336"/>
    </location>
</feature>
<dbReference type="EMBL" id="JBBBZM010000120">
    <property type="protein sequence ID" value="KAL0633620.1"/>
    <property type="molecule type" value="Genomic_DNA"/>
</dbReference>
<feature type="region of interest" description="Disordered" evidence="6">
    <location>
        <begin position="465"/>
        <end position="493"/>
    </location>
</feature>
<protein>
    <submittedName>
        <fullName evidence="9">High-affinity nicotinic acid transporter</fullName>
    </submittedName>
</protein>
<dbReference type="CDD" id="cd17327">
    <property type="entry name" value="MFS_FEN2_like"/>
    <property type="match status" value="1"/>
</dbReference>
<dbReference type="Gene3D" id="1.20.1250.20">
    <property type="entry name" value="MFS general substrate transporter like domains"/>
    <property type="match status" value="2"/>
</dbReference>
<dbReference type="InterPro" id="IPR020846">
    <property type="entry name" value="MFS_dom"/>
</dbReference>
<feature type="transmembrane region" description="Helical" evidence="7">
    <location>
        <begin position="343"/>
        <end position="363"/>
    </location>
</feature>
<feature type="region of interest" description="Disordered" evidence="6">
    <location>
        <begin position="1"/>
        <end position="35"/>
    </location>
</feature>
<evidence type="ECO:0000256" key="2">
    <source>
        <dbReference type="ARBA" id="ARBA00022448"/>
    </source>
</evidence>
<gene>
    <name evidence="9" type="primary">TNA1</name>
    <name evidence="9" type="ORF">Q9L58_007510</name>
</gene>
<feature type="domain" description="Major facilitator superfamily (MFS) profile" evidence="8">
    <location>
        <begin position="49"/>
        <end position="464"/>
    </location>
</feature>
<dbReference type="SUPFAM" id="SSF103473">
    <property type="entry name" value="MFS general substrate transporter"/>
    <property type="match status" value="1"/>
</dbReference>
<evidence type="ECO:0000256" key="4">
    <source>
        <dbReference type="ARBA" id="ARBA00022989"/>
    </source>
</evidence>
<feature type="transmembrane region" description="Helical" evidence="7">
    <location>
        <begin position="208"/>
        <end position="230"/>
    </location>
</feature>
<feature type="transmembrane region" description="Helical" evidence="7">
    <location>
        <begin position="175"/>
        <end position="196"/>
    </location>
</feature>
<dbReference type="InterPro" id="IPR036259">
    <property type="entry name" value="MFS_trans_sf"/>
</dbReference>
<feature type="transmembrane region" description="Helical" evidence="7">
    <location>
        <begin position="436"/>
        <end position="456"/>
    </location>
</feature>
<feature type="transmembrane region" description="Helical" evidence="7">
    <location>
        <begin position="145"/>
        <end position="163"/>
    </location>
</feature>
<dbReference type="PANTHER" id="PTHR43791:SF46">
    <property type="entry name" value="MAJOR FACILITATOR SUPERFAMILY (MFS) PROFILE DOMAIN-CONTAINING PROTEIN-RELATED"/>
    <property type="match status" value="1"/>
</dbReference>
<feature type="compositionally biased region" description="Basic and acidic residues" evidence="6">
    <location>
        <begin position="470"/>
        <end position="493"/>
    </location>
</feature>
<feature type="compositionally biased region" description="Polar residues" evidence="6">
    <location>
        <begin position="9"/>
        <end position="28"/>
    </location>
</feature>
<sequence length="493" mass="55332">MLRKETGIAESTRSSQSFEESAVPQQSGPAVPSPGINERKLMAKIDMRLLPVLCVLYLLAFLDRVNISNAAIFGLKSDLKLGGVEYNTALTIFFVPYILFEIPSNILLKKLKPHLWLSICMFMFGLTTTLQGLVQNYHGLLATRFFLGVFEAGMFPGCFYLIAMWYKREEAQKRYSFFFGSTSLAGAFGGLLASAIGKIDGYHGYRGWRWIFILEGVLTCAVSFLFYFVIVDFPEEAKFLTDEERAFVKARLQKDVGESAREENITLKDVLGVFKDYKIFVGGFMYFGLVVPAYGYAYFAPTILQQFGTSPIQTQLRSVPPWACAFVFAMLIATLSDYFKHRFLFTLIPISITISGFAILLAVHDNKTLQYGALFLLAMGTYSAMPVVVCWFNTNLSGHHRRSVGTAWQVGFGNIGGIIATYSFLDVDKPFYTRGYSIGLAFACLSALSCVVYFVGVTAENKRRSRGQSKHSDATEEEKRVLGDENPEYRYLR</sequence>
<keyword evidence="4 7" id="KW-1133">Transmembrane helix</keyword>
<evidence type="ECO:0000256" key="1">
    <source>
        <dbReference type="ARBA" id="ARBA00004141"/>
    </source>
</evidence>
<dbReference type="Pfam" id="PF07690">
    <property type="entry name" value="MFS_1"/>
    <property type="match status" value="1"/>
</dbReference>
<feature type="transmembrane region" description="Helical" evidence="7">
    <location>
        <begin position="49"/>
        <end position="67"/>
    </location>
</feature>
<dbReference type="PROSITE" id="PS50850">
    <property type="entry name" value="MFS"/>
    <property type="match status" value="1"/>
</dbReference>
<feature type="transmembrane region" description="Helical" evidence="7">
    <location>
        <begin position="404"/>
        <end position="424"/>
    </location>
</feature>
<proteinExistence type="predicted"/>
<dbReference type="Proteomes" id="UP001447188">
    <property type="component" value="Unassembled WGS sequence"/>
</dbReference>
<evidence type="ECO:0000256" key="3">
    <source>
        <dbReference type="ARBA" id="ARBA00022692"/>
    </source>
</evidence>
<comment type="caution">
    <text evidence="9">The sequence shown here is derived from an EMBL/GenBank/DDBJ whole genome shotgun (WGS) entry which is preliminary data.</text>
</comment>
<evidence type="ECO:0000259" key="8">
    <source>
        <dbReference type="PROSITE" id="PS50850"/>
    </source>
</evidence>
<feature type="transmembrane region" description="Helical" evidence="7">
    <location>
        <begin position="279"/>
        <end position="299"/>
    </location>
</feature>
<evidence type="ECO:0000313" key="9">
    <source>
        <dbReference type="EMBL" id="KAL0633620.1"/>
    </source>
</evidence>
<feature type="transmembrane region" description="Helical" evidence="7">
    <location>
        <begin position="115"/>
        <end position="133"/>
    </location>
</feature>
<evidence type="ECO:0000256" key="5">
    <source>
        <dbReference type="ARBA" id="ARBA00023136"/>
    </source>
</evidence>
<keyword evidence="10" id="KW-1185">Reference proteome</keyword>
<evidence type="ECO:0000313" key="10">
    <source>
        <dbReference type="Proteomes" id="UP001447188"/>
    </source>
</evidence>
<evidence type="ECO:0000256" key="7">
    <source>
        <dbReference type="SAM" id="Phobius"/>
    </source>
</evidence>
<evidence type="ECO:0000256" key="6">
    <source>
        <dbReference type="SAM" id="MobiDB-lite"/>
    </source>
</evidence>
<comment type="subcellular location">
    <subcellularLocation>
        <location evidence="1">Membrane</location>
        <topology evidence="1">Multi-pass membrane protein</topology>
    </subcellularLocation>
</comment>
<keyword evidence="2" id="KW-0813">Transport</keyword>
<name>A0ABR3GCI5_9PEZI</name>
<keyword evidence="3 7" id="KW-0812">Transmembrane</keyword>